<dbReference type="AlphaFoldDB" id="A0A9Q0TW39"/>
<comment type="caution">
    <text evidence="1">The sequence shown here is derived from an EMBL/GenBank/DDBJ whole genome shotgun (WGS) entry which is preliminary data.</text>
</comment>
<proteinExistence type="predicted"/>
<evidence type="ECO:0000313" key="2">
    <source>
        <dbReference type="Proteomes" id="UP001151532"/>
    </source>
</evidence>
<protein>
    <submittedName>
        <fullName evidence="1">Uncharacterized protein</fullName>
    </submittedName>
</protein>
<name>A0A9Q0TW39_SALPP</name>
<dbReference type="OrthoDB" id="1900465at2759"/>
<sequence>MDSNASGFLHSPPALHSAYYQPREDGGIIDLGLSLRTLQPEACHPSGHRMPLTPVFNFCLNFCSSHQVTELLHEVSVSVTCFALRVTFVEKSC</sequence>
<accession>A0A9Q0TW39</accession>
<dbReference type="Proteomes" id="UP001151532">
    <property type="component" value="Chromosome 10"/>
</dbReference>
<reference evidence="1" key="2">
    <citation type="journal article" date="2023" name="Int. J. Mol. Sci.">
        <title>De Novo Assembly and Annotation of 11 Diverse Shrub Willow (Salix) Genomes Reveals Novel Gene Organization in Sex-Linked Regions.</title>
        <authorList>
            <person name="Hyden B."/>
            <person name="Feng K."/>
            <person name="Yates T.B."/>
            <person name="Jawdy S."/>
            <person name="Cereghino C."/>
            <person name="Smart L.B."/>
            <person name="Muchero W."/>
        </authorList>
    </citation>
    <scope>NUCLEOTIDE SEQUENCE</scope>
    <source>
        <tissue evidence="1">Shoot tip</tissue>
    </source>
</reference>
<dbReference type="EMBL" id="JAPFFK010000014">
    <property type="protein sequence ID" value="KAJ6718818.1"/>
    <property type="molecule type" value="Genomic_DNA"/>
</dbReference>
<keyword evidence="2" id="KW-1185">Reference proteome</keyword>
<evidence type="ECO:0000313" key="1">
    <source>
        <dbReference type="EMBL" id="KAJ6718818.1"/>
    </source>
</evidence>
<reference evidence="1" key="1">
    <citation type="submission" date="2022-11" db="EMBL/GenBank/DDBJ databases">
        <authorList>
            <person name="Hyden B.L."/>
            <person name="Feng K."/>
            <person name="Yates T."/>
            <person name="Jawdy S."/>
            <person name="Smart L.B."/>
            <person name="Muchero W."/>
        </authorList>
    </citation>
    <scope>NUCLEOTIDE SEQUENCE</scope>
    <source>
        <tissue evidence="1">Shoot tip</tissue>
    </source>
</reference>
<gene>
    <name evidence="1" type="ORF">OIU79_006643</name>
</gene>
<organism evidence="1 2">
    <name type="scientific">Salix purpurea</name>
    <name type="common">Purple osier willow</name>
    <dbReference type="NCBI Taxonomy" id="77065"/>
    <lineage>
        <taxon>Eukaryota</taxon>
        <taxon>Viridiplantae</taxon>
        <taxon>Streptophyta</taxon>
        <taxon>Embryophyta</taxon>
        <taxon>Tracheophyta</taxon>
        <taxon>Spermatophyta</taxon>
        <taxon>Magnoliopsida</taxon>
        <taxon>eudicotyledons</taxon>
        <taxon>Gunneridae</taxon>
        <taxon>Pentapetalae</taxon>
        <taxon>rosids</taxon>
        <taxon>fabids</taxon>
        <taxon>Malpighiales</taxon>
        <taxon>Salicaceae</taxon>
        <taxon>Saliceae</taxon>
        <taxon>Salix</taxon>
    </lineage>
</organism>